<organism evidence="2 3">
    <name type="scientific">Ditylenchus destructor</name>
    <dbReference type="NCBI Taxonomy" id="166010"/>
    <lineage>
        <taxon>Eukaryota</taxon>
        <taxon>Metazoa</taxon>
        <taxon>Ecdysozoa</taxon>
        <taxon>Nematoda</taxon>
        <taxon>Chromadorea</taxon>
        <taxon>Rhabditida</taxon>
        <taxon>Tylenchina</taxon>
        <taxon>Tylenchomorpha</taxon>
        <taxon>Sphaerularioidea</taxon>
        <taxon>Anguinidae</taxon>
        <taxon>Anguininae</taxon>
        <taxon>Ditylenchus</taxon>
    </lineage>
</organism>
<dbReference type="EMBL" id="JAKKPZ010000045">
    <property type="protein sequence ID" value="KAI1706787.1"/>
    <property type="molecule type" value="Genomic_DNA"/>
</dbReference>
<dbReference type="Proteomes" id="UP001201812">
    <property type="component" value="Unassembled WGS sequence"/>
</dbReference>
<evidence type="ECO:0000313" key="3">
    <source>
        <dbReference type="Proteomes" id="UP001201812"/>
    </source>
</evidence>
<dbReference type="AlphaFoldDB" id="A0AAD4MX41"/>
<comment type="caution">
    <text evidence="2">The sequence shown here is derived from an EMBL/GenBank/DDBJ whole genome shotgun (WGS) entry which is preliminary data.</text>
</comment>
<feature type="compositionally biased region" description="Basic and acidic residues" evidence="1">
    <location>
        <begin position="31"/>
        <end position="42"/>
    </location>
</feature>
<keyword evidence="3" id="KW-1185">Reference proteome</keyword>
<reference evidence="2" key="1">
    <citation type="submission" date="2022-01" db="EMBL/GenBank/DDBJ databases">
        <title>Genome Sequence Resource for Two Populations of Ditylenchus destructor, the Migratory Endoparasitic Phytonematode.</title>
        <authorList>
            <person name="Zhang H."/>
            <person name="Lin R."/>
            <person name="Xie B."/>
        </authorList>
    </citation>
    <scope>NUCLEOTIDE SEQUENCE</scope>
    <source>
        <strain evidence="2">BazhouSP</strain>
    </source>
</reference>
<sequence length="142" mass="15992">MNQPPHITTHPLKSCVLDRVKDFLPRMKAANDELEKNKDGNKTENSMVKIENLTLLDSDDDTTTDESDIENAGDEQGKPRVDTIAKIANRLAVEFDVHLIDQSRLESETNTESECSCISPDMSKDIDKKPGDQQQKDESGFW</sequence>
<feature type="compositionally biased region" description="Low complexity" evidence="1">
    <location>
        <begin position="108"/>
        <end position="119"/>
    </location>
</feature>
<name>A0AAD4MX41_9BILA</name>
<proteinExistence type="predicted"/>
<protein>
    <submittedName>
        <fullName evidence="2">Uncharacterized protein</fullName>
    </submittedName>
</protein>
<evidence type="ECO:0000256" key="1">
    <source>
        <dbReference type="SAM" id="MobiDB-lite"/>
    </source>
</evidence>
<feature type="region of interest" description="Disordered" evidence="1">
    <location>
        <begin position="31"/>
        <end position="81"/>
    </location>
</feature>
<evidence type="ECO:0000313" key="2">
    <source>
        <dbReference type="EMBL" id="KAI1706787.1"/>
    </source>
</evidence>
<accession>A0AAD4MX41</accession>
<gene>
    <name evidence="2" type="ORF">DdX_12779</name>
</gene>
<feature type="compositionally biased region" description="Acidic residues" evidence="1">
    <location>
        <begin position="57"/>
        <end position="73"/>
    </location>
</feature>
<feature type="compositionally biased region" description="Basic and acidic residues" evidence="1">
    <location>
        <begin position="122"/>
        <end position="142"/>
    </location>
</feature>
<feature type="region of interest" description="Disordered" evidence="1">
    <location>
        <begin position="101"/>
        <end position="142"/>
    </location>
</feature>